<keyword evidence="3 11" id="KW-0547">Nucleotide-binding</keyword>
<feature type="compositionally biased region" description="Basic and acidic residues" evidence="12">
    <location>
        <begin position="659"/>
        <end position="670"/>
    </location>
</feature>
<comment type="similarity">
    <text evidence="2 11">Belongs to the helicase family. RecQ subfamily.</text>
</comment>
<evidence type="ECO:0000259" key="14">
    <source>
        <dbReference type="PROSITE" id="PS51192"/>
    </source>
</evidence>
<name>A0A9P4IEH5_9PEZI</name>
<feature type="region of interest" description="Disordered" evidence="12">
    <location>
        <begin position="894"/>
        <end position="987"/>
    </location>
</feature>
<dbReference type="EC" id="5.6.2.4" evidence="11"/>
<dbReference type="FunFam" id="3.40.50.300:FF:000537">
    <property type="entry name" value="Bloom syndrome RecQ-like helicase"/>
    <property type="match status" value="1"/>
</dbReference>
<dbReference type="InterPro" id="IPR018982">
    <property type="entry name" value="RQC_domain"/>
</dbReference>
<dbReference type="PROSITE" id="PS00690">
    <property type="entry name" value="DEAH_ATP_HELICASE"/>
    <property type="match status" value="1"/>
</dbReference>
<dbReference type="PROSITE" id="PS50967">
    <property type="entry name" value="HRDC"/>
    <property type="match status" value="1"/>
</dbReference>
<dbReference type="CDD" id="cd18794">
    <property type="entry name" value="SF2_C_RecQ"/>
    <property type="match status" value="1"/>
</dbReference>
<feature type="domain" description="HRDC" evidence="13">
    <location>
        <begin position="715"/>
        <end position="798"/>
    </location>
</feature>
<keyword evidence="5 11" id="KW-0347">Helicase</keyword>
<dbReference type="Gene3D" id="1.10.150.80">
    <property type="entry name" value="HRDC domain"/>
    <property type="match status" value="1"/>
</dbReference>
<dbReference type="GO" id="GO:0006260">
    <property type="term" value="P:DNA replication"/>
    <property type="evidence" value="ECO:0007669"/>
    <property type="project" value="InterPro"/>
</dbReference>
<evidence type="ECO:0000256" key="11">
    <source>
        <dbReference type="RuleBase" id="RU364117"/>
    </source>
</evidence>
<dbReference type="InterPro" id="IPR010997">
    <property type="entry name" value="HRDC-like_sf"/>
</dbReference>
<evidence type="ECO:0000256" key="2">
    <source>
        <dbReference type="ARBA" id="ARBA00005446"/>
    </source>
</evidence>
<feature type="region of interest" description="Disordered" evidence="12">
    <location>
        <begin position="817"/>
        <end position="874"/>
    </location>
</feature>
<dbReference type="GO" id="GO:0005737">
    <property type="term" value="C:cytoplasm"/>
    <property type="evidence" value="ECO:0007669"/>
    <property type="project" value="TreeGrafter"/>
</dbReference>
<evidence type="ECO:0000259" key="13">
    <source>
        <dbReference type="PROSITE" id="PS50967"/>
    </source>
</evidence>
<comment type="catalytic activity">
    <reaction evidence="11">
        <text>ATP + H2O = ADP + phosphate + H(+)</text>
        <dbReference type="Rhea" id="RHEA:13065"/>
        <dbReference type="ChEBI" id="CHEBI:15377"/>
        <dbReference type="ChEBI" id="CHEBI:15378"/>
        <dbReference type="ChEBI" id="CHEBI:30616"/>
        <dbReference type="ChEBI" id="CHEBI:43474"/>
        <dbReference type="ChEBI" id="CHEBI:456216"/>
    </reaction>
</comment>
<feature type="domain" description="Helicase ATP-binding" evidence="14">
    <location>
        <begin position="90"/>
        <end position="271"/>
    </location>
</feature>
<keyword evidence="6 11" id="KW-0067">ATP-binding</keyword>
<dbReference type="Proteomes" id="UP000799772">
    <property type="component" value="Unassembled WGS sequence"/>
</dbReference>
<sequence length="987" mass="110996">MLDFAAETENAGRPSAVVRASAIRDVFKETAGNERPPNPPKSAKGKQPMKMSLPEATSHLMQHPWSADVKNALLKRFHLRGFRSNQLEAINATLAGKDAFVLMPTGGGKSLCYQLPSIVSSGRTRGVTIVISPLLSLMEDQVAHLRQLKIQAYNINSECSPDERKFIFDTLKDRKVDEYLQLLYVTPEMLSKSQAMINHLHKLHNIRRLARIVIDEAHCVSQWGHDFRPDYKALGDVRRQFPGVPVMALTATATENVKVDVIHNLGMQGCEVFNQSFNRPNLTYEVLPKGNAKTVLESIVEIVSEKYRGQSGIIYCLSRQKCEDIAKKLQEEYKVMAHHYHAGMVPQEKRQVQREWQEGKYKVIVATIAFGMGIDKADVRFVIHHTIPKSLEGYYQETGRAGRDGKKSGCFMFYGYQDTTALKHMIDKGDGDYQQKQRQHQMLRNVVQFCENRSDCRRVQVLAYFNEHFSRENCKGCCDNCNSTSTFETRDFTEYANAAMAMVEQMQRGESVTVHQCIDVFRGAKRLKNSDWQYLDGYGVGEDLDRGDVERLFYRLLMEDGLKEENKMNRAGFATAYVGVGPRKRDFKSGNRKLKIQVRITPNAKRMQAKTATKPRSAKQRTGAAAATREYPMSTNVSSPVQAASRRRRAQVNDDEEMDATHPDGYDRDGFVVNDDEESDDAFEPVRNAREAPRSIRRKSPGPPITVDQKMASLSDVHRDIVEDFVREGRKICRRILMERGLREGPFSDTVLREMAISFPSDLTEMARIPHINTEMVRLHGKKFLQLIESTHNFYERTMWTGEERDMDPNHKVVIEISDNEADAERDDDEDDDEVEEDNEEYFANDEEEDLIGDGEPGSPPGERSSYFASSTDKGASSFEIPAHVAEFNARFSQMRSEDMSQAPKAKKASTSKSTTFWRGKGKRGFGRGGHRKGSGGGSRARGGSFSQSRRVTKRSTSGPSGGSNTGVGQQPRGGNGGGGGIGMMPV</sequence>
<dbReference type="PROSITE" id="PS51194">
    <property type="entry name" value="HELICASE_CTER"/>
    <property type="match status" value="1"/>
</dbReference>
<dbReference type="GO" id="GO:0043138">
    <property type="term" value="F:3'-5' DNA helicase activity"/>
    <property type="evidence" value="ECO:0007669"/>
    <property type="project" value="UniProtKB-EC"/>
</dbReference>
<feature type="compositionally biased region" description="Basic residues" evidence="12">
    <location>
        <begin position="920"/>
        <end position="934"/>
    </location>
</feature>
<dbReference type="SUPFAM" id="SSF47819">
    <property type="entry name" value="HRDC-like"/>
    <property type="match status" value="1"/>
</dbReference>
<organism evidence="16 17">
    <name type="scientific">Rhizodiscina lignyota</name>
    <dbReference type="NCBI Taxonomy" id="1504668"/>
    <lineage>
        <taxon>Eukaryota</taxon>
        <taxon>Fungi</taxon>
        <taxon>Dikarya</taxon>
        <taxon>Ascomycota</taxon>
        <taxon>Pezizomycotina</taxon>
        <taxon>Dothideomycetes</taxon>
        <taxon>Pleosporomycetidae</taxon>
        <taxon>Aulographales</taxon>
        <taxon>Rhizodiscinaceae</taxon>
        <taxon>Rhizodiscina</taxon>
    </lineage>
</organism>
<evidence type="ECO:0000256" key="7">
    <source>
        <dbReference type="ARBA" id="ARBA00023125"/>
    </source>
</evidence>
<evidence type="ECO:0000256" key="5">
    <source>
        <dbReference type="ARBA" id="ARBA00022806"/>
    </source>
</evidence>
<dbReference type="InterPro" id="IPR014001">
    <property type="entry name" value="Helicase_ATP-bd"/>
</dbReference>
<keyword evidence="8" id="KW-0413">Isomerase</keyword>
<feature type="compositionally biased region" description="Gly residues" evidence="12">
    <location>
        <begin position="960"/>
        <end position="987"/>
    </location>
</feature>
<dbReference type="FunFam" id="3.40.50.300:FF:001975">
    <property type="entry name" value="ATP-dependent DNA helicase"/>
    <property type="match status" value="1"/>
</dbReference>
<evidence type="ECO:0000256" key="4">
    <source>
        <dbReference type="ARBA" id="ARBA00022801"/>
    </source>
</evidence>
<protein>
    <recommendedName>
        <fullName evidence="11">ATP-dependent DNA helicase</fullName>
        <ecNumber evidence="11">5.6.2.4</ecNumber>
    </recommendedName>
</protein>
<dbReference type="GO" id="GO:0016787">
    <property type="term" value="F:hydrolase activity"/>
    <property type="evidence" value="ECO:0007669"/>
    <property type="project" value="UniProtKB-KW"/>
</dbReference>
<dbReference type="GO" id="GO:0000724">
    <property type="term" value="P:double-strand break repair via homologous recombination"/>
    <property type="evidence" value="ECO:0007669"/>
    <property type="project" value="TreeGrafter"/>
</dbReference>
<dbReference type="InterPro" id="IPR036388">
    <property type="entry name" value="WH-like_DNA-bd_sf"/>
</dbReference>
<comment type="catalytic activity">
    <reaction evidence="10 11">
        <text>Couples ATP hydrolysis with the unwinding of duplex DNA by translocating in the 3'-5' direction.</text>
        <dbReference type="EC" id="5.6.2.4"/>
    </reaction>
</comment>
<dbReference type="Pfam" id="PF00570">
    <property type="entry name" value="HRDC"/>
    <property type="match status" value="1"/>
</dbReference>
<dbReference type="Pfam" id="PF16124">
    <property type="entry name" value="RecQ_Zn_bind"/>
    <property type="match status" value="1"/>
</dbReference>
<proteinExistence type="inferred from homology"/>
<dbReference type="PANTHER" id="PTHR13710">
    <property type="entry name" value="DNA HELICASE RECQ FAMILY MEMBER"/>
    <property type="match status" value="1"/>
</dbReference>
<dbReference type="GO" id="GO:0005524">
    <property type="term" value="F:ATP binding"/>
    <property type="evidence" value="ECO:0007669"/>
    <property type="project" value="UniProtKB-KW"/>
</dbReference>
<dbReference type="EMBL" id="ML978125">
    <property type="protein sequence ID" value="KAF2100100.1"/>
    <property type="molecule type" value="Genomic_DNA"/>
</dbReference>
<keyword evidence="4 11" id="KW-0378">Hydrolase</keyword>
<dbReference type="InterPro" id="IPR027417">
    <property type="entry name" value="P-loop_NTPase"/>
</dbReference>
<dbReference type="Gene3D" id="3.40.50.300">
    <property type="entry name" value="P-loop containing nucleotide triphosphate hydrolases"/>
    <property type="match status" value="2"/>
</dbReference>
<dbReference type="InterPro" id="IPR001650">
    <property type="entry name" value="Helicase_C-like"/>
</dbReference>
<feature type="region of interest" description="Disordered" evidence="12">
    <location>
        <begin position="28"/>
        <end position="49"/>
    </location>
</feature>
<evidence type="ECO:0000256" key="8">
    <source>
        <dbReference type="ARBA" id="ARBA00023235"/>
    </source>
</evidence>
<dbReference type="InterPro" id="IPR044876">
    <property type="entry name" value="HRDC_dom_sf"/>
</dbReference>
<gene>
    <name evidence="16" type="ORF">NA57DRAFT_37669</name>
</gene>
<keyword evidence="9 11" id="KW-0539">Nucleus</keyword>
<evidence type="ECO:0000313" key="16">
    <source>
        <dbReference type="EMBL" id="KAF2100100.1"/>
    </source>
</evidence>
<dbReference type="InterPro" id="IPR004589">
    <property type="entry name" value="DNA_helicase_ATP-dep_RecQ"/>
</dbReference>
<dbReference type="Pfam" id="PF00270">
    <property type="entry name" value="DEAD"/>
    <property type="match status" value="1"/>
</dbReference>
<dbReference type="InterPro" id="IPR032284">
    <property type="entry name" value="RecQ_Zn-bd"/>
</dbReference>
<dbReference type="Gene3D" id="1.10.10.10">
    <property type="entry name" value="Winged helix-like DNA-binding domain superfamily/Winged helix DNA-binding domain"/>
    <property type="match status" value="1"/>
</dbReference>
<evidence type="ECO:0000259" key="15">
    <source>
        <dbReference type="PROSITE" id="PS51194"/>
    </source>
</evidence>
<dbReference type="GO" id="GO:0005694">
    <property type="term" value="C:chromosome"/>
    <property type="evidence" value="ECO:0007669"/>
    <property type="project" value="TreeGrafter"/>
</dbReference>
<keyword evidence="17" id="KW-1185">Reference proteome</keyword>
<dbReference type="GO" id="GO:0005634">
    <property type="term" value="C:nucleus"/>
    <property type="evidence" value="ECO:0007669"/>
    <property type="project" value="UniProtKB-SubCell"/>
</dbReference>
<dbReference type="InterPro" id="IPR011545">
    <property type="entry name" value="DEAD/DEAH_box_helicase_dom"/>
</dbReference>
<dbReference type="InterPro" id="IPR002121">
    <property type="entry name" value="HRDC_dom"/>
</dbReference>
<dbReference type="GO" id="GO:0009378">
    <property type="term" value="F:four-way junction helicase activity"/>
    <property type="evidence" value="ECO:0007669"/>
    <property type="project" value="TreeGrafter"/>
</dbReference>
<keyword evidence="7" id="KW-0238">DNA-binding</keyword>
<dbReference type="GO" id="GO:0003677">
    <property type="term" value="F:DNA binding"/>
    <property type="evidence" value="ECO:0007669"/>
    <property type="project" value="UniProtKB-KW"/>
</dbReference>
<comment type="caution">
    <text evidence="16">The sequence shown here is derived from an EMBL/GenBank/DDBJ whole genome shotgun (WGS) entry which is preliminary data.</text>
</comment>
<dbReference type="SMART" id="SM00956">
    <property type="entry name" value="RQC"/>
    <property type="match status" value="1"/>
</dbReference>
<evidence type="ECO:0000256" key="10">
    <source>
        <dbReference type="ARBA" id="ARBA00034617"/>
    </source>
</evidence>
<evidence type="ECO:0000256" key="12">
    <source>
        <dbReference type="SAM" id="MobiDB-lite"/>
    </source>
</evidence>
<evidence type="ECO:0000313" key="17">
    <source>
        <dbReference type="Proteomes" id="UP000799772"/>
    </source>
</evidence>
<feature type="compositionally biased region" description="Acidic residues" evidence="12">
    <location>
        <begin position="818"/>
        <end position="853"/>
    </location>
</feature>
<feature type="domain" description="Helicase C-terminal" evidence="15">
    <location>
        <begin position="295"/>
        <end position="444"/>
    </location>
</feature>
<dbReference type="InterPro" id="IPR002464">
    <property type="entry name" value="DNA/RNA_helicase_DEAH_CS"/>
</dbReference>
<accession>A0A9P4IEH5</accession>
<dbReference type="SMART" id="SM00490">
    <property type="entry name" value="HELICc"/>
    <property type="match status" value="1"/>
</dbReference>
<evidence type="ECO:0000256" key="9">
    <source>
        <dbReference type="ARBA" id="ARBA00023242"/>
    </source>
</evidence>
<dbReference type="SUPFAM" id="SSF52540">
    <property type="entry name" value="P-loop containing nucleoside triphosphate hydrolases"/>
    <property type="match status" value="2"/>
</dbReference>
<dbReference type="PROSITE" id="PS51192">
    <property type="entry name" value="HELICASE_ATP_BIND_1"/>
    <property type="match status" value="1"/>
</dbReference>
<evidence type="ECO:0000256" key="6">
    <source>
        <dbReference type="ARBA" id="ARBA00022840"/>
    </source>
</evidence>
<dbReference type="AlphaFoldDB" id="A0A9P4IEH5"/>
<dbReference type="Pfam" id="PF00271">
    <property type="entry name" value="Helicase_C"/>
    <property type="match status" value="1"/>
</dbReference>
<evidence type="ECO:0000256" key="3">
    <source>
        <dbReference type="ARBA" id="ARBA00022741"/>
    </source>
</evidence>
<dbReference type="Pfam" id="PF09382">
    <property type="entry name" value="RQC"/>
    <property type="match status" value="1"/>
</dbReference>
<reference evidence="16" key="1">
    <citation type="journal article" date="2020" name="Stud. Mycol.">
        <title>101 Dothideomycetes genomes: a test case for predicting lifestyles and emergence of pathogens.</title>
        <authorList>
            <person name="Haridas S."/>
            <person name="Albert R."/>
            <person name="Binder M."/>
            <person name="Bloem J."/>
            <person name="Labutti K."/>
            <person name="Salamov A."/>
            <person name="Andreopoulos B."/>
            <person name="Baker S."/>
            <person name="Barry K."/>
            <person name="Bills G."/>
            <person name="Bluhm B."/>
            <person name="Cannon C."/>
            <person name="Castanera R."/>
            <person name="Culley D."/>
            <person name="Daum C."/>
            <person name="Ezra D."/>
            <person name="Gonzalez J."/>
            <person name="Henrissat B."/>
            <person name="Kuo A."/>
            <person name="Liang C."/>
            <person name="Lipzen A."/>
            <person name="Lutzoni F."/>
            <person name="Magnuson J."/>
            <person name="Mondo S."/>
            <person name="Nolan M."/>
            <person name="Ohm R."/>
            <person name="Pangilinan J."/>
            <person name="Park H.-J."/>
            <person name="Ramirez L."/>
            <person name="Alfaro M."/>
            <person name="Sun H."/>
            <person name="Tritt A."/>
            <person name="Yoshinaga Y."/>
            <person name="Zwiers L.-H."/>
            <person name="Turgeon B."/>
            <person name="Goodwin S."/>
            <person name="Spatafora J."/>
            <person name="Crous P."/>
            <person name="Grigoriev I."/>
        </authorList>
    </citation>
    <scope>NUCLEOTIDE SEQUENCE</scope>
    <source>
        <strain evidence="16">CBS 133067</strain>
    </source>
</reference>
<evidence type="ECO:0000256" key="1">
    <source>
        <dbReference type="ARBA" id="ARBA00004123"/>
    </source>
</evidence>
<dbReference type="SMART" id="SM00487">
    <property type="entry name" value="DEXDc"/>
    <property type="match status" value="1"/>
</dbReference>
<dbReference type="PANTHER" id="PTHR13710:SF153">
    <property type="entry name" value="RECQ-LIKE DNA HELICASE BLM"/>
    <property type="match status" value="1"/>
</dbReference>
<feature type="compositionally biased region" description="Acidic residues" evidence="12">
    <location>
        <begin position="674"/>
        <end position="683"/>
    </location>
</feature>
<comment type="subcellular location">
    <subcellularLocation>
        <location evidence="1 11">Nucleus</location>
    </subcellularLocation>
</comment>
<dbReference type="OrthoDB" id="10261556at2759"/>
<dbReference type="NCBIfam" id="TIGR00614">
    <property type="entry name" value="recQ_fam"/>
    <property type="match status" value="1"/>
</dbReference>
<feature type="region of interest" description="Disordered" evidence="12">
    <location>
        <begin position="604"/>
        <end position="705"/>
    </location>
</feature>